<dbReference type="PANTHER" id="PTHR33710:SF71">
    <property type="entry name" value="ENDONUCLEASE_EXONUCLEASE_PHOSPHATASE DOMAIN-CONTAINING PROTEIN"/>
    <property type="match status" value="1"/>
</dbReference>
<dbReference type="OrthoDB" id="1938170at2759"/>
<reference evidence="1" key="1">
    <citation type="submission" date="2022-04" db="EMBL/GenBank/DDBJ databases">
        <title>Carnegiea gigantea Genome sequencing and assembly v2.</title>
        <authorList>
            <person name="Copetti D."/>
            <person name="Sanderson M.J."/>
            <person name="Burquez A."/>
            <person name="Wojciechowski M.F."/>
        </authorList>
    </citation>
    <scope>NUCLEOTIDE SEQUENCE</scope>
    <source>
        <strain evidence="1">SGP5-SGP5p</strain>
        <tissue evidence="1">Aerial part</tissue>
    </source>
</reference>
<organism evidence="1 2">
    <name type="scientific">Carnegiea gigantea</name>
    <dbReference type="NCBI Taxonomy" id="171969"/>
    <lineage>
        <taxon>Eukaryota</taxon>
        <taxon>Viridiplantae</taxon>
        <taxon>Streptophyta</taxon>
        <taxon>Embryophyta</taxon>
        <taxon>Tracheophyta</taxon>
        <taxon>Spermatophyta</taxon>
        <taxon>Magnoliopsida</taxon>
        <taxon>eudicotyledons</taxon>
        <taxon>Gunneridae</taxon>
        <taxon>Pentapetalae</taxon>
        <taxon>Caryophyllales</taxon>
        <taxon>Cactineae</taxon>
        <taxon>Cactaceae</taxon>
        <taxon>Cactoideae</taxon>
        <taxon>Echinocereeae</taxon>
        <taxon>Carnegiea</taxon>
    </lineage>
</organism>
<dbReference type="PANTHER" id="PTHR33710">
    <property type="entry name" value="BNAC02G09200D PROTEIN"/>
    <property type="match status" value="1"/>
</dbReference>
<dbReference type="Proteomes" id="UP001153076">
    <property type="component" value="Unassembled WGS sequence"/>
</dbReference>
<keyword evidence="2" id="KW-1185">Reference proteome</keyword>
<dbReference type="EMBL" id="JAKOGI010000079">
    <property type="protein sequence ID" value="KAJ8445207.1"/>
    <property type="molecule type" value="Genomic_DNA"/>
</dbReference>
<sequence>MAGNLEEAWSRLSLTEEEATVVEFEEEAPTEKKEEIALSLLGKLLTDTSFNARVVKTVLRNIWKSSKRLVVRDLHNNLFWVKAYDVPGMRQTKKILGSQIRTIVDCEDSTMFGAGKSLCFWVDMGIERPLQRGVNVKMDGKLMWIRSNMSRCQNFGTAVGASPLKSRRRNAELALQEEKQLILAYQNKGGSTKSTAVKDKEVQRGENSQSKPVHMVIDEHATITPSREAFKRKLDGSKGRTLSGVLWGSKGGLKLSISGPPKSQAEIDSFRDAFVDNGLFDLGYKGYELIWATKAMSSHGTKVLGGSVVIEEGLDRFCASVEWLLFYPEATVHLDSDLSNHLPILLKCYPRRASQGQREKSFRFENMWCANPSYMDIIKEAWDANGGMDAVSNYMIKAEQCTKALQRWNTVRFGHVGTYLRQLEGELWT</sequence>
<accession>A0A9Q1KL24</accession>
<protein>
    <submittedName>
        <fullName evidence="1">Uncharacterized protein</fullName>
    </submittedName>
</protein>
<name>A0A9Q1KL24_9CARY</name>
<evidence type="ECO:0000313" key="2">
    <source>
        <dbReference type="Proteomes" id="UP001153076"/>
    </source>
</evidence>
<evidence type="ECO:0000313" key="1">
    <source>
        <dbReference type="EMBL" id="KAJ8445207.1"/>
    </source>
</evidence>
<gene>
    <name evidence="1" type="ORF">Cgig2_024413</name>
</gene>
<proteinExistence type="predicted"/>
<dbReference type="AlphaFoldDB" id="A0A9Q1KL24"/>
<comment type="caution">
    <text evidence="1">The sequence shown here is derived from an EMBL/GenBank/DDBJ whole genome shotgun (WGS) entry which is preliminary data.</text>
</comment>